<keyword evidence="3" id="KW-1185">Reference proteome</keyword>
<evidence type="ECO:0000313" key="3">
    <source>
        <dbReference type="Proteomes" id="UP000253664"/>
    </source>
</evidence>
<dbReference type="EMBL" id="LKCN02000009">
    <property type="protein sequence ID" value="RCI11931.1"/>
    <property type="molecule type" value="Genomic_DNA"/>
</dbReference>
<feature type="compositionally biased region" description="Pro residues" evidence="1">
    <location>
        <begin position="94"/>
        <end position="104"/>
    </location>
</feature>
<feature type="compositionally biased region" description="Pro residues" evidence="1">
    <location>
        <begin position="114"/>
        <end position="124"/>
    </location>
</feature>
<feature type="region of interest" description="Disordered" evidence="1">
    <location>
        <begin position="90"/>
        <end position="124"/>
    </location>
</feature>
<accession>A0A367LBZ8</accession>
<proteinExistence type="predicted"/>
<sequence>MKHGCWLAMRLQPNRRLMVDPGQIGMSIRPREDTSNKVRHSEQGQKSLHSPHLTSPHVLTSLQASPATFCERNLLLSVFLTPCVPFLRPRLSRYPPPHLNPPPASTDQDTSDPHSPPKTPSTSS</sequence>
<dbReference type="AlphaFoldDB" id="A0A367LBZ8"/>
<evidence type="ECO:0000313" key="2">
    <source>
        <dbReference type="EMBL" id="RCI11931.1"/>
    </source>
</evidence>
<comment type="caution">
    <text evidence="2">The sequence shown here is derived from an EMBL/GenBank/DDBJ whole genome shotgun (WGS) entry which is preliminary data.</text>
</comment>
<evidence type="ECO:0000256" key="1">
    <source>
        <dbReference type="SAM" id="MobiDB-lite"/>
    </source>
</evidence>
<reference evidence="2 3" key="1">
    <citation type="journal article" date="2015" name="BMC Genomics">
        <title>Insights from the genome of Ophiocordyceps polyrhachis-furcata to pathogenicity and host specificity in insect fungi.</title>
        <authorList>
            <person name="Wichadakul D."/>
            <person name="Kobmoo N."/>
            <person name="Ingsriswang S."/>
            <person name="Tangphatsornruang S."/>
            <person name="Chantasingh D."/>
            <person name="Luangsa-ard J.J."/>
            <person name="Eurwilaichitr L."/>
        </authorList>
    </citation>
    <scope>NUCLEOTIDE SEQUENCE [LARGE SCALE GENOMIC DNA]</scope>
    <source>
        <strain evidence="2 3">BCC 54312</strain>
    </source>
</reference>
<feature type="region of interest" description="Disordered" evidence="1">
    <location>
        <begin position="25"/>
        <end position="54"/>
    </location>
</feature>
<organism evidence="2 3">
    <name type="scientific">Ophiocordyceps polyrhachis-furcata BCC 54312</name>
    <dbReference type="NCBI Taxonomy" id="1330021"/>
    <lineage>
        <taxon>Eukaryota</taxon>
        <taxon>Fungi</taxon>
        <taxon>Dikarya</taxon>
        <taxon>Ascomycota</taxon>
        <taxon>Pezizomycotina</taxon>
        <taxon>Sordariomycetes</taxon>
        <taxon>Hypocreomycetidae</taxon>
        <taxon>Hypocreales</taxon>
        <taxon>Ophiocordycipitaceae</taxon>
        <taxon>Ophiocordyceps</taxon>
    </lineage>
</organism>
<name>A0A367LBZ8_9HYPO</name>
<feature type="compositionally biased region" description="Basic and acidic residues" evidence="1">
    <location>
        <begin position="29"/>
        <end position="43"/>
    </location>
</feature>
<dbReference type="Proteomes" id="UP000253664">
    <property type="component" value="Unassembled WGS sequence"/>
</dbReference>
<protein>
    <submittedName>
        <fullName evidence="2">Uncharacterized protein</fullName>
    </submittedName>
</protein>
<gene>
    <name evidence="2" type="ORF">L249_4232</name>
</gene>